<protein>
    <submittedName>
        <fullName evidence="2">DNA polymerase III subunit gamma/tau</fullName>
    </submittedName>
</protein>
<feature type="domain" description="DNA polymerase III subunit gamma/ tau C-terminal" evidence="1">
    <location>
        <begin position="51"/>
        <end position="163"/>
    </location>
</feature>
<comment type="caution">
    <text evidence="2">The sequence shown here is derived from an EMBL/GenBank/DDBJ whole genome shotgun (WGS) entry which is preliminary data.</text>
</comment>
<reference evidence="2 3" key="1">
    <citation type="journal article" date="2018" name="FEMS Microbiol. Ecol.">
        <title>Co-invading symbiotic mutualists of Medicago polymorpha retain high ancestral diversity and contain diverse accessory genomes.</title>
        <authorList>
            <person name="Porter S.S."/>
            <person name="Faber-Hammond J.J."/>
            <person name="Friesen M.L."/>
        </authorList>
    </citation>
    <scope>NUCLEOTIDE SEQUENCE [LARGE SCALE GENOMIC DNA]</scope>
    <source>
        <strain evidence="2 3">Str16</strain>
    </source>
</reference>
<name>A0ABX4TFF0_9HYPH</name>
<dbReference type="Proteomes" id="UP001190825">
    <property type="component" value="Unassembled WGS sequence"/>
</dbReference>
<sequence>VATGASRASGNGATMLRAVPNSAAQPVEVGRIEERPIASPAAKPEPKVPVNSVGDIADLCAKNRDIKLKTLVRGFLRLVHIEPGRLDVNLPDDAPKTLLNELAVKLKEWTGIHWVVSYSREQGEPTLAEAEQRAQEQRVNDAREDPVVAAILARFPGARITDVRIRAAEEEIENLAPAAAESEDGDIVPGDDIE</sequence>
<gene>
    <name evidence="2" type="ORF">BMJ33_26140</name>
</gene>
<feature type="non-terminal residue" evidence="2">
    <location>
        <position position="1"/>
    </location>
</feature>
<proteinExistence type="predicted"/>
<keyword evidence="3" id="KW-1185">Reference proteome</keyword>
<dbReference type="InterPro" id="IPR022107">
    <property type="entry name" value="DNA_pol_III_gamma/tau_C"/>
</dbReference>
<evidence type="ECO:0000313" key="2">
    <source>
        <dbReference type="EMBL" id="PLT97662.1"/>
    </source>
</evidence>
<evidence type="ECO:0000259" key="1">
    <source>
        <dbReference type="Pfam" id="PF12362"/>
    </source>
</evidence>
<dbReference type="Pfam" id="PF12362">
    <property type="entry name" value="DUF3646"/>
    <property type="match status" value="1"/>
</dbReference>
<organism evidence="2 3">
    <name type="scientific">Sinorhizobium medicae</name>
    <dbReference type="NCBI Taxonomy" id="110321"/>
    <lineage>
        <taxon>Bacteria</taxon>
        <taxon>Pseudomonadati</taxon>
        <taxon>Pseudomonadota</taxon>
        <taxon>Alphaproteobacteria</taxon>
        <taxon>Hyphomicrobiales</taxon>
        <taxon>Rhizobiaceae</taxon>
        <taxon>Sinorhizobium/Ensifer group</taxon>
        <taxon>Sinorhizobium</taxon>
    </lineage>
</organism>
<accession>A0ABX4TFF0</accession>
<dbReference type="EMBL" id="NBUC01000128">
    <property type="protein sequence ID" value="PLT97662.1"/>
    <property type="molecule type" value="Genomic_DNA"/>
</dbReference>
<evidence type="ECO:0000313" key="3">
    <source>
        <dbReference type="Proteomes" id="UP001190825"/>
    </source>
</evidence>